<protein>
    <submittedName>
        <fullName evidence="2">Uncharacterized protein</fullName>
    </submittedName>
</protein>
<accession>A0A1V3J6H6</accession>
<evidence type="ECO:0000313" key="3">
    <source>
        <dbReference type="Proteomes" id="UP000188728"/>
    </source>
</evidence>
<reference evidence="3 4" key="1">
    <citation type="submission" date="2016-10" db="EMBL/GenBank/DDBJ databases">
        <title>Rodentibacter gen. nov. and new species.</title>
        <authorList>
            <person name="Christensen H."/>
        </authorList>
    </citation>
    <scope>NUCLEOTIDE SEQUENCE [LARGE SCALE GENOMIC DNA]</scope>
    <source>
        <strain evidence="1 3">H1983213011</strain>
        <strain evidence="2 4">H1987082031</strain>
    </source>
</reference>
<name>A0A1V3J6H6_9PAST</name>
<dbReference type="EMBL" id="MLHL01000006">
    <property type="protein sequence ID" value="OOF50852.1"/>
    <property type="molecule type" value="Genomic_DNA"/>
</dbReference>
<evidence type="ECO:0000313" key="4">
    <source>
        <dbReference type="Proteomes" id="UP000189161"/>
    </source>
</evidence>
<dbReference type="Proteomes" id="UP000189161">
    <property type="component" value="Unassembled WGS sequence"/>
</dbReference>
<sequence>MPVPFQKPMQWACKKCEWRDSFLQKSDVLLPSPECCPKCAGEIVLKESQTNSFWEKLRSLF</sequence>
<dbReference type="AlphaFoldDB" id="A0A1V3J6H6"/>
<comment type="caution">
    <text evidence="2">The sequence shown here is derived from an EMBL/GenBank/DDBJ whole genome shotgun (WGS) entry which is preliminary data.</text>
</comment>
<evidence type="ECO:0000313" key="2">
    <source>
        <dbReference type="EMBL" id="OOF50852.1"/>
    </source>
</evidence>
<accession>A0A1V3IR66</accession>
<dbReference type="Proteomes" id="UP000188728">
    <property type="component" value="Unassembled WGS sequence"/>
</dbReference>
<keyword evidence="4" id="KW-1185">Reference proteome</keyword>
<evidence type="ECO:0000313" key="1">
    <source>
        <dbReference type="EMBL" id="OOF44540.1"/>
    </source>
</evidence>
<organism evidence="2 4">
    <name type="scientific">Rodentibacter trehalosifermentans</name>
    <dbReference type="NCBI Taxonomy" id="1908263"/>
    <lineage>
        <taxon>Bacteria</taxon>
        <taxon>Pseudomonadati</taxon>
        <taxon>Pseudomonadota</taxon>
        <taxon>Gammaproteobacteria</taxon>
        <taxon>Pasteurellales</taxon>
        <taxon>Pasteurellaceae</taxon>
        <taxon>Rodentibacter</taxon>
    </lineage>
</organism>
<proteinExistence type="predicted"/>
<dbReference type="EMBL" id="MLHK01000049">
    <property type="protein sequence ID" value="OOF44540.1"/>
    <property type="molecule type" value="Genomic_DNA"/>
</dbReference>
<gene>
    <name evidence="1" type="ORF">BKK51_08630</name>
    <name evidence="2" type="ORF">BKK52_01530</name>
</gene>